<organism evidence="2 3">
    <name type="scientific">Pyrobaculum aerophilum</name>
    <dbReference type="NCBI Taxonomy" id="13773"/>
    <lineage>
        <taxon>Archaea</taxon>
        <taxon>Thermoproteota</taxon>
        <taxon>Thermoprotei</taxon>
        <taxon>Thermoproteales</taxon>
        <taxon>Thermoproteaceae</taxon>
        <taxon>Pyrobaculum</taxon>
    </lineage>
</organism>
<dbReference type="EMBL" id="NMUE01000083">
    <property type="protein sequence ID" value="RFA92633.1"/>
    <property type="molecule type" value="Genomic_DNA"/>
</dbReference>
<comment type="caution">
    <text evidence="2">The sequence shown here is derived from an EMBL/GenBank/DDBJ whole genome shotgun (WGS) entry which is preliminary data.</text>
</comment>
<proteinExistence type="predicted"/>
<evidence type="ECO:0000313" key="3">
    <source>
        <dbReference type="Proteomes" id="UP000257123"/>
    </source>
</evidence>
<protein>
    <submittedName>
        <fullName evidence="2">Uncharacterized protein</fullName>
    </submittedName>
</protein>
<sequence length="61" mass="6894">MPCGLPLIAYILASAIAIYIALKTHVLAVIWPAWHLFFSFVGLYLAFSSVFETRPYFLTKT</sequence>
<feature type="transmembrane region" description="Helical" evidence="1">
    <location>
        <begin position="33"/>
        <end position="51"/>
    </location>
</feature>
<gene>
    <name evidence="2" type="ORF">CGL51_14145</name>
</gene>
<name>A0A371QUB6_9CREN</name>
<feature type="transmembrane region" description="Helical" evidence="1">
    <location>
        <begin position="7"/>
        <end position="27"/>
    </location>
</feature>
<keyword evidence="1" id="KW-0812">Transmembrane</keyword>
<evidence type="ECO:0000313" key="2">
    <source>
        <dbReference type="EMBL" id="RFA92633.1"/>
    </source>
</evidence>
<dbReference type="Proteomes" id="UP000257123">
    <property type="component" value="Unassembled WGS sequence"/>
</dbReference>
<accession>A0A371QUB6</accession>
<dbReference type="AlphaFoldDB" id="A0A371QUB6"/>
<keyword evidence="1" id="KW-0472">Membrane</keyword>
<keyword evidence="1" id="KW-1133">Transmembrane helix</keyword>
<reference evidence="2 3" key="1">
    <citation type="submission" date="2017-07" db="EMBL/GenBank/DDBJ databases">
        <title>Draft genome sequence of aerobic hyperthermophilic archaea, Pyrobaculum aerophilum YKB31 and YKB32.</title>
        <authorList>
            <person name="Mochizuki T."/>
            <person name="Berliner A.J."/>
            <person name="Yoshida-Takashima Y."/>
            <person name="Takaki Y."/>
            <person name="Nunoura T."/>
            <person name="Takai K."/>
        </authorList>
    </citation>
    <scope>NUCLEOTIDE SEQUENCE [LARGE SCALE GENOMIC DNA]</scope>
    <source>
        <strain evidence="2 3">YKB31</strain>
    </source>
</reference>
<evidence type="ECO:0000256" key="1">
    <source>
        <dbReference type="SAM" id="Phobius"/>
    </source>
</evidence>